<reference evidence="2 3" key="1">
    <citation type="journal article" date="2016" name="DNA Res.">
        <title>The draft genome of MD-2 pineapple using hybrid error correction of long reads.</title>
        <authorList>
            <person name="Redwan R.M."/>
            <person name="Saidin A."/>
            <person name="Kumar S.V."/>
        </authorList>
    </citation>
    <scope>NUCLEOTIDE SEQUENCE [LARGE SCALE GENOMIC DNA]</scope>
    <source>
        <strain evidence="3">cv. MD2</strain>
        <tissue evidence="2">Leaf</tissue>
    </source>
</reference>
<sequence>MAKGDEEEEEEEEEAEAMRGEGAEEYSASATVVPFDPPLPLLRGPVAAAADDDRAAGPFVLAFRDARSWRLAYRAAESKVREQCEAGARVGCSITASNKCRPPWWKILFGNSAADFADRERCEEREMALCLAASKEACIEFAKEKCLPPFRDARIASGNLLQNSEFVLWGSEDPDISSNSETLEGFGCNLGATSYRGSVLMMSSSAGNSGKT</sequence>
<accession>A0A199VXC2</accession>
<proteinExistence type="predicted"/>
<name>A0A199VXC2_ANACO</name>
<dbReference type="STRING" id="4615.A0A199VXC2"/>
<dbReference type="EMBL" id="LSRQ01000643">
    <property type="protein sequence ID" value="OAY81596.1"/>
    <property type="molecule type" value="Genomic_DNA"/>
</dbReference>
<dbReference type="Proteomes" id="UP000092600">
    <property type="component" value="Unassembled WGS sequence"/>
</dbReference>
<dbReference type="PANTHER" id="PTHR36773">
    <property type="entry name" value="EXPRESSED PROTEIN"/>
    <property type="match status" value="1"/>
</dbReference>
<feature type="compositionally biased region" description="Acidic residues" evidence="1">
    <location>
        <begin position="1"/>
        <end position="15"/>
    </location>
</feature>
<evidence type="ECO:0000313" key="3">
    <source>
        <dbReference type="Proteomes" id="UP000092600"/>
    </source>
</evidence>
<dbReference type="AlphaFoldDB" id="A0A199VXC2"/>
<protein>
    <submittedName>
        <fullName evidence="2">Uncharacterized protein</fullName>
    </submittedName>
</protein>
<organism evidence="2 3">
    <name type="scientific">Ananas comosus</name>
    <name type="common">Pineapple</name>
    <name type="synonym">Ananas ananas</name>
    <dbReference type="NCBI Taxonomy" id="4615"/>
    <lineage>
        <taxon>Eukaryota</taxon>
        <taxon>Viridiplantae</taxon>
        <taxon>Streptophyta</taxon>
        <taxon>Embryophyta</taxon>
        <taxon>Tracheophyta</taxon>
        <taxon>Spermatophyta</taxon>
        <taxon>Magnoliopsida</taxon>
        <taxon>Liliopsida</taxon>
        <taxon>Poales</taxon>
        <taxon>Bromeliaceae</taxon>
        <taxon>Bromelioideae</taxon>
        <taxon>Ananas</taxon>
    </lineage>
</organism>
<evidence type="ECO:0000256" key="1">
    <source>
        <dbReference type="SAM" id="MobiDB-lite"/>
    </source>
</evidence>
<comment type="caution">
    <text evidence="2">The sequence shown here is derived from an EMBL/GenBank/DDBJ whole genome shotgun (WGS) entry which is preliminary data.</text>
</comment>
<feature type="region of interest" description="Disordered" evidence="1">
    <location>
        <begin position="1"/>
        <end position="30"/>
    </location>
</feature>
<evidence type="ECO:0000313" key="2">
    <source>
        <dbReference type="EMBL" id="OAY81596.1"/>
    </source>
</evidence>
<dbReference type="PANTHER" id="PTHR36773:SF1">
    <property type="entry name" value="EXPRESSED PROTEIN"/>
    <property type="match status" value="1"/>
</dbReference>
<dbReference type="GO" id="GO:0009536">
    <property type="term" value="C:plastid"/>
    <property type="evidence" value="ECO:0007669"/>
    <property type="project" value="TreeGrafter"/>
</dbReference>
<gene>
    <name evidence="2" type="ORF">ACMD2_05627</name>
</gene>